<dbReference type="Pfam" id="PF18844">
    <property type="entry name" value="baeRF_family2"/>
    <property type="match status" value="1"/>
</dbReference>
<proteinExistence type="predicted"/>
<keyword evidence="3" id="KW-1185">Reference proteome</keyword>
<evidence type="ECO:0000313" key="2">
    <source>
        <dbReference type="EMBL" id="MBD3931265.1"/>
    </source>
</evidence>
<sequence length="393" mass="41465">MNLAFLSPLYDRSGPWASAYVATAGGTEDAAARQELLAREAREALGDQGADDATCRAVYEALRTVPDGTNPPGRAVFATEGQVVLDRPLSTAPESRVDVGWAPLPRAAPLVDLAATEPVCLLARIDRQGADFELRGPLSSAPAGGAEGEDRPLHRTGSADWSERHVQNAVENTWERNAALVAEALAEHRERTGAEVVVLAGEQRECVAVRDRLPEPLREVTVLAEHGTRHPGSSARAGEHLLDQELAAIRGAHAERHASAALDRFRAGRGDGGRTDAAEGVPALVEAAREHRIAQLLVRTGGPDLGREVWVGREPEQIAVRRTDAKTLGTGEPLSARADDALLRAAAATGAEVLAVRPLTDREGTGATVADEPAGGFGAVLRWPYAEGETEGG</sequence>
<feature type="region of interest" description="Disordered" evidence="1">
    <location>
        <begin position="136"/>
        <end position="162"/>
    </location>
</feature>
<evidence type="ECO:0000313" key="3">
    <source>
        <dbReference type="Proteomes" id="UP000632289"/>
    </source>
</evidence>
<name>A0A927EXM3_9ACTN</name>
<gene>
    <name evidence="2" type="ORF">IF129_06780</name>
</gene>
<protein>
    <recommendedName>
        <fullName evidence="4">Peptide chain release factor 1</fullName>
    </recommendedName>
</protein>
<dbReference type="RefSeq" id="WP_191208562.1">
    <property type="nucleotide sequence ID" value="NZ_BAABKL010000032.1"/>
</dbReference>
<evidence type="ECO:0000256" key="1">
    <source>
        <dbReference type="SAM" id="MobiDB-lite"/>
    </source>
</evidence>
<accession>A0A927EXM3</accession>
<dbReference type="Proteomes" id="UP000632289">
    <property type="component" value="Unassembled WGS sequence"/>
</dbReference>
<dbReference type="EMBL" id="JACXYU010000002">
    <property type="protein sequence ID" value="MBD3931265.1"/>
    <property type="molecule type" value="Genomic_DNA"/>
</dbReference>
<evidence type="ECO:0008006" key="4">
    <source>
        <dbReference type="Google" id="ProtNLM"/>
    </source>
</evidence>
<comment type="caution">
    <text evidence="2">The sequence shown here is derived from an EMBL/GenBank/DDBJ whole genome shotgun (WGS) entry which is preliminary data.</text>
</comment>
<dbReference type="InterPro" id="IPR040701">
    <property type="entry name" value="Bact_RF_family2"/>
</dbReference>
<dbReference type="AlphaFoldDB" id="A0A927EXM3"/>
<organism evidence="2 3">
    <name type="scientific">Streptomyces chumphonensis</name>
    <dbReference type="NCBI Taxonomy" id="1214925"/>
    <lineage>
        <taxon>Bacteria</taxon>
        <taxon>Bacillati</taxon>
        <taxon>Actinomycetota</taxon>
        <taxon>Actinomycetes</taxon>
        <taxon>Kitasatosporales</taxon>
        <taxon>Streptomycetaceae</taxon>
        <taxon>Streptomyces</taxon>
    </lineage>
</organism>
<reference evidence="2" key="1">
    <citation type="submission" date="2020-09" db="EMBL/GenBank/DDBJ databases">
        <title>Secondary metabolite and genome analysis of marine Streptomyces chumphonensis KK1-2T.</title>
        <authorList>
            <person name="Phongsopitanun W."/>
            <person name="Kanchanasin P."/>
            <person name="Pittayakhajonwut P."/>
            <person name="Suwanborirux K."/>
            <person name="Tanasupawat S."/>
        </authorList>
    </citation>
    <scope>NUCLEOTIDE SEQUENCE</scope>
    <source>
        <strain evidence="2">KK1-2</strain>
    </source>
</reference>